<evidence type="ECO:0000313" key="1">
    <source>
        <dbReference type="EMBL" id="GIO36621.1"/>
    </source>
</evidence>
<dbReference type="EMBL" id="BORR01000004">
    <property type="protein sequence ID" value="GIO36621.1"/>
    <property type="molecule type" value="Genomic_DNA"/>
</dbReference>
<protein>
    <submittedName>
        <fullName evidence="1">Uncharacterized protein</fullName>
    </submittedName>
</protein>
<organism evidence="1 2">
    <name type="scientific">Paenibacillus antibioticophila</name>
    <dbReference type="NCBI Taxonomy" id="1274374"/>
    <lineage>
        <taxon>Bacteria</taxon>
        <taxon>Bacillati</taxon>
        <taxon>Bacillota</taxon>
        <taxon>Bacilli</taxon>
        <taxon>Bacillales</taxon>
        <taxon>Paenibacillaceae</taxon>
        <taxon>Paenibacillus</taxon>
    </lineage>
</organism>
<reference evidence="1 2" key="1">
    <citation type="submission" date="2021-03" db="EMBL/GenBank/DDBJ databases">
        <title>Antimicrobial resistance genes in bacteria isolated from Japanese honey, and their potential for conferring macrolide and lincosamide resistance in the American foulbrood pathogen Paenibacillus larvae.</title>
        <authorList>
            <person name="Okamoto M."/>
            <person name="Kumagai M."/>
            <person name="Kanamori H."/>
            <person name="Takamatsu D."/>
        </authorList>
    </citation>
    <scope>NUCLEOTIDE SEQUENCE [LARGE SCALE GENOMIC DNA]</scope>
    <source>
        <strain evidence="1 2">J41TS12</strain>
    </source>
</reference>
<proteinExistence type="predicted"/>
<dbReference type="RefSeq" id="WP_212938954.1">
    <property type="nucleotide sequence ID" value="NZ_BORR01000004.1"/>
</dbReference>
<gene>
    <name evidence="1" type="ORF">J41TS12_14820</name>
</gene>
<evidence type="ECO:0000313" key="2">
    <source>
        <dbReference type="Proteomes" id="UP000681162"/>
    </source>
</evidence>
<dbReference type="AlphaFoldDB" id="A0A919XP37"/>
<name>A0A919XP37_9BACL</name>
<comment type="caution">
    <text evidence="1">The sequence shown here is derived from an EMBL/GenBank/DDBJ whole genome shotgun (WGS) entry which is preliminary data.</text>
</comment>
<accession>A0A919XP37</accession>
<sequence length="196" mass="22106">MGKTSEKSCKAVRRSVPRKPTAALLRVTAESMLPFLQTVARNRKFAAAWSKAIVKGDLDRMIALLRPVAPDLIRNGLGTNGIGYFFSCPKPWSEYSCGTTIPPGSVQFHFSPAMHRRIAALLIPYYRRLLKQPVYAAALARAIRRGEQRTAARLIKREICSSLLRSVRVKDGELRLTFKARKSKYVYAHLLFPFLD</sequence>
<dbReference type="Proteomes" id="UP000681162">
    <property type="component" value="Unassembled WGS sequence"/>
</dbReference>
<keyword evidence="2" id="KW-1185">Reference proteome</keyword>